<comment type="caution">
    <text evidence="2">The sequence shown here is derived from an EMBL/GenBank/DDBJ whole genome shotgun (WGS) entry which is preliminary data.</text>
</comment>
<evidence type="ECO:0000259" key="1">
    <source>
        <dbReference type="Pfam" id="PF08241"/>
    </source>
</evidence>
<reference evidence="3" key="1">
    <citation type="journal article" date="2019" name="Int. J. Syst. Evol. Microbiol.">
        <title>The Global Catalogue of Microorganisms (GCM) 10K type strain sequencing project: providing services to taxonomists for standard genome sequencing and annotation.</title>
        <authorList>
            <consortium name="The Broad Institute Genomics Platform"/>
            <consortium name="The Broad Institute Genome Sequencing Center for Infectious Disease"/>
            <person name="Wu L."/>
            <person name="Ma J."/>
        </authorList>
    </citation>
    <scope>NUCLEOTIDE SEQUENCE [LARGE SCALE GENOMIC DNA]</scope>
    <source>
        <strain evidence="3">KCTC 42953</strain>
    </source>
</reference>
<sequence>MQSLIDEQKNWQKICAAEDYEHPDFKAVLQDVFGRAAAYHRKQWEFVVIYLNLLKAGKINPDATGASFGAGREPLIYLIAERVKQFTATDLYRFNTGWTTAKVDKNLTCRDFVLELAGEDFPREKLDVQDMDMRDLAFADNSLDFCSSSCAFEHIGDFEDFVSHLKEVKRVLKKDGVYVMTTEHLFCHPTIKTKGNYKFSLDYLASVFAAADFFPATTLDEHLESSKLNQVKPELGALDGFNEEVINLFPGIILSKFGVPYTSSCFVFRNDQQQPFELPENRSSEQAELCQHQISKNIQAIYADYKTLNPTAKLNKNSRSVMNDHLEYLVSNHEDHFELMPIEKGHFTFTELIYLADYAFSFQVLIDLFQSAKLRFKLIRAEQLKPTSRSVVESKILQLDGSSRLQFNHQAEPGYVYALAIATAEGKEVPLKSIQVQCKVHS</sequence>
<dbReference type="Gene3D" id="3.40.50.150">
    <property type="entry name" value="Vaccinia Virus protein VP39"/>
    <property type="match status" value="1"/>
</dbReference>
<name>A0ABV7JFK3_9GAMM</name>
<protein>
    <submittedName>
        <fullName evidence="2">Class I SAM-dependent methyltransferase</fullName>
    </submittedName>
</protein>
<dbReference type="InterPro" id="IPR013216">
    <property type="entry name" value="Methyltransf_11"/>
</dbReference>
<proteinExistence type="predicted"/>
<evidence type="ECO:0000313" key="3">
    <source>
        <dbReference type="Proteomes" id="UP001595533"/>
    </source>
</evidence>
<dbReference type="Proteomes" id="UP001595533">
    <property type="component" value="Unassembled WGS sequence"/>
</dbReference>
<keyword evidence="2" id="KW-0489">Methyltransferase</keyword>
<keyword evidence="3" id="KW-1185">Reference proteome</keyword>
<gene>
    <name evidence="2" type="ORF">ACFODZ_11530</name>
</gene>
<feature type="domain" description="Methyltransferase type 11" evidence="1">
    <location>
        <begin position="113"/>
        <end position="179"/>
    </location>
</feature>
<organism evidence="2 3">
    <name type="scientific">Marinicella sediminis</name>
    <dbReference type="NCBI Taxonomy" id="1792834"/>
    <lineage>
        <taxon>Bacteria</taxon>
        <taxon>Pseudomonadati</taxon>
        <taxon>Pseudomonadota</taxon>
        <taxon>Gammaproteobacteria</taxon>
        <taxon>Lysobacterales</taxon>
        <taxon>Marinicellaceae</taxon>
        <taxon>Marinicella</taxon>
    </lineage>
</organism>
<dbReference type="GO" id="GO:0008168">
    <property type="term" value="F:methyltransferase activity"/>
    <property type="evidence" value="ECO:0007669"/>
    <property type="project" value="UniProtKB-KW"/>
</dbReference>
<dbReference type="Pfam" id="PF08241">
    <property type="entry name" value="Methyltransf_11"/>
    <property type="match status" value="1"/>
</dbReference>
<accession>A0ABV7JFK3</accession>
<dbReference type="EMBL" id="JBHRTS010000005">
    <property type="protein sequence ID" value="MFC3194871.1"/>
    <property type="molecule type" value="Genomic_DNA"/>
</dbReference>
<dbReference type="InterPro" id="IPR029063">
    <property type="entry name" value="SAM-dependent_MTases_sf"/>
</dbReference>
<dbReference type="SUPFAM" id="SSF53335">
    <property type="entry name" value="S-adenosyl-L-methionine-dependent methyltransferases"/>
    <property type="match status" value="1"/>
</dbReference>
<keyword evidence="2" id="KW-0808">Transferase</keyword>
<dbReference type="GO" id="GO:0032259">
    <property type="term" value="P:methylation"/>
    <property type="evidence" value="ECO:0007669"/>
    <property type="project" value="UniProtKB-KW"/>
</dbReference>
<dbReference type="RefSeq" id="WP_077410911.1">
    <property type="nucleotide sequence ID" value="NZ_JBHRTS010000005.1"/>
</dbReference>
<evidence type="ECO:0000313" key="2">
    <source>
        <dbReference type="EMBL" id="MFC3194871.1"/>
    </source>
</evidence>